<accession>A0A1I2TZ76</accession>
<dbReference type="PANTHER" id="PTHR39160:SF6">
    <property type="entry name" value="CELL WALL-BINDING PROTEIN YOCH"/>
    <property type="match status" value="1"/>
</dbReference>
<feature type="compositionally biased region" description="Basic and acidic residues" evidence="2">
    <location>
        <begin position="192"/>
        <end position="206"/>
    </location>
</feature>
<dbReference type="Pfam" id="PF06725">
    <property type="entry name" value="3D"/>
    <property type="match status" value="1"/>
</dbReference>
<dbReference type="SUPFAM" id="SSF47090">
    <property type="entry name" value="PGBD-like"/>
    <property type="match status" value="1"/>
</dbReference>
<dbReference type="OrthoDB" id="9798935at2"/>
<dbReference type="Gene3D" id="1.10.101.10">
    <property type="entry name" value="PGBD-like superfamily/PGBD"/>
    <property type="match status" value="1"/>
</dbReference>
<proteinExistence type="predicted"/>
<keyword evidence="7" id="KW-1185">Reference proteome</keyword>
<dbReference type="GO" id="GO:0004553">
    <property type="term" value="F:hydrolase activity, hydrolyzing O-glycosyl compounds"/>
    <property type="evidence" value="ECO:0007669"/>
    <property type="project" value="InterPro"/>
</dbReference>
<dbReference type="SUPFAM" id="SSF50685">
    <property type="entry name" value="Barwin-like endoglucanases"/>
    <property type="match status" value="1"/>
</dbReference>
<feature type="domain" description="3D" evidence="5">
    <location>
        <begin position="258"/>
        <end position="319"/>
    </location>
</feature>
<evidence type="ECO:0000313" key="6">
    <source>
        <dbReference type="EMBL" id="SFG68667.1"/>
    </source>
</evidence>
<evidence type="ECO:0000259" key="4">
    <source>
        <dbReference type="Pfam" id="PF01471"/>
    </source>
</evidence>
<dbReference type="InterPro" id="IPR036908">
    <property type="entry name" value="RlpA-like_sf"/>
</dbReference>
<dbReference type="CDD" id="cd22786">
    <property type="entry name" value="DPBB_YuiC-like"/>
    <property type="match status" value="1"/>
</dbReference>
<dbReference type="GO" id="GO:0009254">
    <property type="term" value="P:peptidoglycan turnover"/>
    <property type="evidence" value="ECO:0007669"/>
    <property type="project" value="InterPro"/>
</dbReference>
<feature type="chain" id="PRO_5011487157" evidence="3">
    <location>
        <begin position="29"/>
        <end position="319"/>
    </location>
</feature>
<evidence type="ECO:0000256" key="2">
    <source>
        <dbReference type="SAM" id="MobiDB-lite"/>
    </source>
</evidence>
<dbReference type="GO" id="GO:0019867">
    <property type="term" value="C:outer membrane"/>
    <property type="evidence" value="ECO:0007669"/>
    <property type="project" value="InterPro"/>
</dbReference>
<reference evidence="7" key="1">
    <citation type="submission" date="2016-10" db="EMBL/GenBank/DDBJ databases">
        <authorList>
            <person name="Varghese N."/>
            <person name="Submissions S."/>
        </authorList>
    </citation>
    <scope>NUCLEOTIDE SEQUENCE [LARGE SCALE GENOMIC DNA]</scope>
    <source>
        <strain evidence="7">ATCC 700379</strain>
    </source>
</reference>
<gene>
    <name evidence="6" type="ORF">SAMN02982927_02456</name>
</gene>
<keyword evidence="1 3" id="KW-0732">Signal</keyword>
<evidence type="ECO:0000256" key="1">
    <source>
        <dbReference type="ARBA" id="ARBA00022729"/>
    </source>
</evidence>
<dbReference type="RefSeq" id="WP_093673374.1">
    <property type="nucleotide sequence ID" value="NZ_FOOY01000017.1"/>
</dbReference>
<feature type="compositionally biased region" description="Polar residues" evidence="2">
    <location>
        <begin position="218"/>
        <end position="231"/>
    </location>
</feature>
<sequence>MNIIKRLTAMTSLTVCLGVLSPTTIVFAKTNSTNDSHIMKSKDPEQTTHAIGFAANTPASQPDNQEVNIIFGNSLLQQGDSGEAVVRLQNELKQLGYYGGDVDGVIGDQTIDAIDTYQSDHKSADDGIVGSDTKTVLYTVYRHTDEAKENQERLVEIKVQEKKEAKERARKAAEDKAKKIAEEAARKAAKAAAEKAAERAKADAAKKPQVSKTAYKPANTQPAPNTQSGQSITVEATSYSLGGRTATGIDFSSNPNARVIAVDPRVIPLGARVMIPGYGVYIAGDTGGAIKGNRIDVHFASRDQALNFGRRTMTITVLQ</sequence>
<feature type="signal peptide" evidence="3">
    <location>
        <begin position="1"/>
        <end position="28"/>
    </location>
</feature>
<evidence type="ECO:0000313" key="7">
    <source>
        <dbReference type="Proteomes" id="UP000198752"/>
    </source>
</evidence>
<feature type="domain" description="Peptidoglycan binding-like" evidence="4">
    <location>
        <begin position="81"/>
        <end position="137"/>
    </location>
</feature>
<dbReference type="AlphaFoldDB" id="A0A1I2TZ76"/>
<name>A0A1I2TZ76_9BACL</name>
<dbReference type="Proteomes" id="UP000198752">
    <property type="component" value="Unassembled WGS sequence"/>
</dbReference>
<dbReference type="Pfam" id="PF01471">
    <property type="entry name" value="PG_binding_1"/>
    <property type="match status" value="1"/>
</dbReference>
<dbReference type="PANTHER" id="PTHR39160">
    <property type="entry name" value="CELL WALL-BINDING PROTEIN YOCH"/>
    <property type="match status" value="1"/>
</dbReference>
<dbReference type="InterPro" id="IPR051933">
    <property type="entry name" value="Resuscitation_pf_RpfB"/>
</dbReference>
<dbReference type="InterPro" id="IPR036365">
    <property type="entry name" value="PGBD-like_sf"/>
</dbReference>
<dbReference type="InterPro" id="IPR036366">
    <property type="entry name" value="PGBDSf"/>
</dbReference>
<organism evidence="6 7">
    <name type="scientific">Sporolactobacillus nakayamae</name>
    <dbReference type="NCBI Taxonomy" id="269670"/>
    <lineage>
        <taxon>Bacteria</taxon>
        <taxon>Bacillati</taxon>
        <taxon>Bacillota</taxon>
        <taxon>Bacilli</taxon>
        <taxon>Bacillales</taxon>
        <taxon>Sporolactobacillaceae</taxon>
        <taxon>Sporolactobacillus</taxon>
    </lineage>
</organism>
<evidence type="ECO:0000259" key="5">
    <source>
        <dbReference type="Pfam" id="PF06725"/>
    </source>
</evidence>
<dbReference type="InterPro" id="IPR002477">
    <property type="entry name" value="Peptidoglycan-bd-like"/>
</dbReference>
<dbReference type="EMBL" id="FOOY01000017">
    <property type="protein sequence ID" value="SFG68667.1"/>
    <property type="molecule type" value="Genomic_DNA"/>
</dbReference>
<protein>
    <submittedName>
        <fullName evidence="6">3D (Asp-Asp-Asp) domain-containing protein</fullName>
    </submittedName>
</protein>
<feature type="region of interest" description="Disordered" evidence="2">
    <location>
        <begin position="192"/>
        <end position="231"/>
    </location>
</feature>
<dbReference type="Gene3D" id="2.40.40.10">
    <property type="entry name" value="RlpA-like domain"/>
    <property type="match status" value="1"/>
</dbReference>
<dbReference type="STRING" id="269670.SAMN02982927_02456"/>
<evidence type="ECO:0000256" key="3">
    <source>
        <dbReference type="SAM" id="SignalP"/>
    </source>
</evidence>
<dbReference type="InterPro" id="IPR010611">
    <property type="entry name" value="3D_dom"/>
</dbReference>